<dbReference type="InterPro" id="IPR017926">
    <property type="entry name" value="GATASE"/>
</dbReference>
<evidence type="ECO:0000313" key="2">
    <source>
        <dbReference type="EMBL" id="KAK4214259.1"/>
    </source>
</evidence>
<dbReference type="InterPro" id="IPR044992">
    <property type="entry name" value="ChyE-like"/>
</dbReference>
<reference evidence="2" key="1">
    <citation type="journal article" date="2023" name="Mol. Phylogenet. Evol.">
        <title>Genome-scale phylogeny and comparative genomics of the fungal order Sordariales.</title>
        <authorList>
            <person name="Hensen N."/>
            <person name="Bonometti L."/>
            <person name="Westerberg I."/>
            <person name="Brannstrom I.O."/>
            <person name="Guillou S."/>
            <person name="Cros-Aarteil S."/>
            <person name="Calhoun S."/>
            <person name="Haridas S."/>
            <person name="Kuo A."/>
            <person name="Mondo S."/>
            <person name="Pangilinan J."/>
            <person name="Riley R."/>
            <person name="LaButti K."/>
            <person name="Andreopoulos B."/>
            <person name="Lipzen A."/>
            <person name="Chen C."/>
            <person name="Yan M."/>
            <person name="Daum C."/>
            <person name="Ng V."/>
            <person name="Clum A."/>
            <person name="Steindorff A."/>
            <person name="Ohm R.A."/>
            <person name="Martin F."/>
            <person name="Silar P."/>
            <person name="Natvig D.O."/>
            <person name="Lalanne C."/>
            <person name="Gautier V."/>
            <person name="Ament-Velasquez S.L."/>
            <person name="Kruys A."/>
            <person name="Hutchinson M.I."/>
            <person name="Powell A.J."/>
            <person name="Barry K."/>
            <person name="Miller A.N."/>
            <person name="Grigoriev I.V."/>
            <person name="Debuchy R."/>
            <person name="Gladieux P."/>
            <person name="Hiltunen Thoren M."/>
            <person name="Johannesson H."/>
        </authorList>
    </citation>
    <scope>NUCLEOTIDE SEQUENCE</scope>
    <source>
        <strain evidence="2">PSN293</strain>
    </source>
</reference>
<dbReference type="Pfam" id="PF00117">
    <property type="entry name" value="GATase"/>
    <property type="match status" value="1"/>
</dbReference>
<evidence type="ECO:0000259" key="1">
    <source>
        <dbReference type="Pfam" id="PF00117"/>
    </source>
</evidence>
<name>A0AAN6Y880_9PEZI</name>
<gene>
    <name evidence="2" type="ORF">QBC37DRAFT_156700</name>
</gene>
<dbReference type="SUPFAM" id="SSF52317">
    <property type="entry name" value="Class I glutamine amidotransferase-like"/>
    <property type="match status" value="1"/>
</dbReference>
<dbReference type="InterPro" id="IPR029062">
    <property type="entry name" value="Class_I_gatase-like"/>
</dbReference>
<organism evidence="2 3">
    <name type="scientific">Rhypophila decipiens</name>
    <dbReference type="NCBI Taxonomy" id="261697"/>
    <lineage>
        <taxon>Eukaryota</taxon>
        <taxon>Fungi</taxon>
        <taxon>Dikarya</taxon>
        <taxon>Ascomycota</taxon>
        <taxon>Pezizomycotina</taxon>
        <taxon>Sordariomycetes</taxon>
        <taxon>Sordariomycetidae</taxon>
        <taxon>Sordariales</taxon>
        <taxon>Naviculisporaceae</taxon>
        <taxon>Rhypophila</taxon>
    </lineage>
</organism>
<dbReference type="Gene3D" id="3.40.50.880">
    <property type="match status" value="1"/>
</dbReference>
<accession>A0AAN6Y880</accession>
<dbReference type="PANTHER" id="PTHR42695">
    <property type="entry name" value="GLUTAMINE AMIDOTRANSFERASE YLR126C-RELATED"/>
    <property type="match status" value="1"/>
</dbReference>
<protein>
    <submittedName>
        <fullName evidence="2">Class I glutamine amidotransferase-like protein</fullName>
    </submittedName>
</protein>
<dbReference type="EMBL" id="MU858096">
    <property type="protein sequence ID" value="KAK4214259.1"/>
    <property type="molecule type" value="Genomic_DNA"/>
</dbReference>
<dbReference type="GO" id="GO:0005634">
    <property type="term" value="C:nucleus"/>
    <property type="evidence" value="ECO:0007669"/>
    <property type="project" value="TreeGrafter"/>
</dbReference>
<feature type="domain" description="Glutamine amidotransferase" evidence="1">
    <location>
        <begin position="78"/>
        <end position="226"/>
    </location>
</feature>
<keyword evidence="3" id="KW-1185">Reference proteome</keyword>
<dbReference type="AlphaFoldDB" id="A0AAN6Y880"/>
<dbReference type="PROSITE" id="PS51273">
    <property type="entry name" value="GATASE_TYPE_1"/>
    <property type="match status" value="1"/>
</dbReference>
<sequence length="284" mass="31367">MTSTTNASHTSKGGGLLLEQPLKIAILLNSYRSPFINSIRDSYVRSIAAISPHSKLSFFYPADFFDQPQLAFPDPALFDLIIIGGGNVDPRKKHAWILRVHAFILDVVAHHPGKKMVGICWGHQTISLLFGGEIIDMDVPELGVTEAKLTCTGRRFFHDSSSSKSGGGVGGNGKLRMQQHHRRAVGVKPRGFHDLLVGNQSFLSYNNAILTFQGHPEKDGATAKKRVHDAARWFGTDVTDSRAVDELASKMDMEHDGAEIWTRVLQWARDGKDGMLHLHQDGHL</sequence>
<evidence type="ECO:0000313" key="3">
    <source>
        <dbReference type="Proteomes" id="UP001301769"/>
    </source>
</evidence>
<keyword evidence="2" id="KW-0315">Glutamine amidotransferase</keyword>
<dbReference type="GO" id="GO:0005829">
    <property type="term" value="C:cytosol"/>
    <property type="evidence" value="ECO:0007669"/>
    <property type="project" value="TreeGrafter"/>
</dbReference>
<proteinExistence type="predicted"/>
<dbReference type="PANTHER" id="PTHR42695:SF5">
    <property type="entry name" value="GLUTAMINE AMIDOTRANSFERASE YLR126C-RELATED"/>
    <property type="match status" value="1"/>
</dbReference>
<dbReference type="Proteomes" id="UP001301769">
    <property type="component" value="Unassembled WGS sequence"/>
</dbReference>
<comment type="caution">
    <text evidence="2">The sequence shown here is derived from an EMBL/GenBank/DDBJ whole genome shotgun (WGS) entry which is preliminary data.</text>
</comment>
<reference evidence="2" key="2">
    <citation type="submission" date="2023-05" db="EMBL/GenBank/DDBJ databases">
        <authorList>
            <consortium name="Lawrence Berkeley National Laboratory"/>
            <person name="Steindorff A."/>
            <person name="Hensen N."/>
            <person name="Bonometti L."/>
            <person name="Westerberg I."/>
            <person name="Brannstrom I.O."/>
            <person name="Guillou S."/>
            <person name="Cros-Aarteil S."/>
            <person name="Calhoun S."/>
            <person name="Haridas S."/>
            <person name="Kuo A."/>
            <person name="Mondo S."/>
            <person name="Pangilinan J."/>
            <person name="Riley R."/>
            <person name="Labutti K."/>
            <person name="Andreopoulos B."/>
            <person name="Lipzen A."/>
            <person name="Chen C."/>
            <person name="Yanf M."/>
            <person name="Daum C."/>
            <person name="Ng V."/>
            <person name="Clum A."/>
            <person name="Ohm R."/>
            <person name="Martin F."/>
            <person name="Silar P."/>
            <person name="Natvig D."/>
            <person name="Lalanne C."/>
            <person name="Gautier V."/>
            <person name="Ament-Velasquez S.L."/>
            <person name="Kruys A."/>
            <person name="Hutchinson M.I."/>
            <person name="Powell A.J."/>
            <person name="Barry K."/>
            <person name="Miller A.N."/>
            <person name="Grigoriev I.V."/>
            <person name="Debuchy R."/>
            <person name="Gladieux P."/>
            <person name="Thoren M.H."/>
            <person name="Johannesson H."/>
        </authorList>
    </citation>
    <scope>NUCLEOTIDE SEQUENCE</scope>
    <source>
        <strain evidence="2">PSN293</strain>
    </source>
</reference>